<name>A0A1K0FLZ7_9ACTN</name>
<organism evidence="1 2">
    <name type="scientific">Couchioplanes caeruleus subsp. caeruleus</name>
    <dbReference type="NCBI Taxonomy" id="56427"/>
    <lineage>
        <taxon>Bacteria</taxon>
        <taxon>Bacillati</taxon>
        <taxon>Actinomycetota</taxon>
        <taxon>Actinomycetes</taxon>
        <taxon>Micromonosporales</taxon>
        <taxon>Micromonosporaceae</taxon>
        <taxon>Couchioplanes</taxon>
    </lineage>
</organism>
<dbReference type="Proteomes" id="UP000182486">
    <property type="component" value="Unassembled WGS sequence"/>
</dbReference>
<reference evidence="1 2" key="1">
    <citation type="submission" date="2016-09" db="EMBL/GenBank/DDBJ databases">
        <title>Couchioplanes caeruleus draft genome sequence.</title>
        <authorList>
            <person name="Sheehan J."/>
            <person name="Caffrey P."/>
        </authorList>
    </citation>
    <scope>NUCLEOTIDE SEQUENCE [LARGE SCALE GENOMIC DNA]</scope>
    <source>
        <strain evidence="1 2">DSM 43634</strain>
    </source>
</reference>
<accession>A0A1K0FLZ7</accession>
<dbReference type="AlphaFoldDB" id="A0A1K0FLZ7"/>
<protein>
    <submittedName>
        <fullName evidence="1">Uncharacterized protein</fullName>
    </submittedName>
</protein>
<comment type="caution">
    <text evidence="1">The sequence shown here is derived from an EMBL/GenBank/DDBJ whole genome shotgun (WGS) entry which is preliminary data.</text>
</comment>
<gene>
    <name evidence="1" type="ORF">BG844_13140</name>
</gene>
<evidence type="ECO:0000313" key="2">
    <source>
        <dbReference type="Proteomes" id="UP000182486"/>
    </source>
</evidence>
<proteinExistence type="predicted"/>
<sequence length="86" mass="9347">MRPTGMDGRPQDHLWRHGWTSYRSPPAMRLSRPSGSESPGLLPFRADSARCGVGSVLPQRVGPVGVDVPGRDDRVPELAAVDLWTA</sequence>
<keyword evidence="2" id="KW-1185">Reference proteome</keyword>
<evidence type="ECO:0000313" key="1">
    <source>
        <dbReference type="EMBL" id="OJF13841.1"/>
    </source>
</evidence>
<dbReference type="EMBL" id="MEIA01000131">
    <property type="protein sequence ID" value="OJF13841.1"/>
    <property type="molecule type" value="Genomic_DNA"/>
</dbReference>